<accession>A0AA38RQL3</accession>
<sequence>MGVFSITLLLGQVFRGLDSFYKRWLKAPTDLLNRHMSIGFVVPLMMISRGPIASPKDIGLIMCCFMITGVVSSAFTYYLALGAAAAPAEEKECRREAQPKAGWRGRLDSFIRTHPLLLICLLSIPLVGLPITLSAGHDAVFDTCLLFTFWTGALTSQSGLKTTKRLAHYPRLRVILSTSLNAVLWTSLAATAYLWAKTVARGVTISQTLDRFLTNTTLADLIIGTPTITPAIAMPTSAPSYPPPLGAGDVALSVLDAGIVSWGLKLYECRGQLLSRAGLTVFLVTGAAAAASVVCGPLLAAAVGVRPAARDLSFAARSVTLALAGPAMASLGGDAGLNAVMVVVNGVLFQMGMGLRLSDPGRGVKNMGETEEAEEEIGTDGRCVDDSQAEERRGSPQARQHTATGPEPILSGEHAEDARRVEIAECEEGMTVLNQTPGTEGDHGSRTVAAGVAIGVNAAAMGAAHLYEQGSRAAPYSTLAMTLFGVMTVVLTSIQPLVRWLVDTVARA</sequence>
<keyword evidence="4 6" id="KW-0472">Membrane</keyword>
<evidence type="ECO:0000256" key="3">
    <source>
        <dbReference type="ARBA" id="ARBA00022989"/>
    </source>
</evidence>
<evidence type="ECO:0008006" key="9">
    <source>
        <dbReference type="Google" id="ProtNLM"/>
    </source>
</evidence>
<keyword evidence="2 6" id="KW-0812">Transmembrane</keyword>
<evidence type="ECO:0000313" key="8">
    <source>
        <dbReference type="Proteomes" id="UP001174694"/>
    </source>
</evidence>
<comment type="subcellular location">
    <subcellularLocation>
        <location evidence="1">Membrane</location>
        <topology evidence="1">Multi-pass membrane protein</topology>
    </subcellularLocation>
</comment>
<evidence type="ECO:0000313" key="7">
    <source>
        <dbReference type="EMBL" id="KAJ9137137.1"/>
    </source>
</evidence>
<feature type="transmembrane region" description="Helical" evidence="6">
    <location>
        <begin position="323"/>
        <end position="348"/>
    </location>
</feature>
<protein>
    <recommendedName>
        <fullName evidence="9">LrgB-like protein</fullName>
    </recommendedName>
</protein>
<feature type="transmembrane region" description="Helical" evidence="6">
    <location>
        <begin position="172"/>
        <end position="196"/>
    </location>
</feature>
<organism evidence="7 8">
    <name type="scientific">Pleurostoma richardsiae</name>
    <dbReference type="NCBI Taxonomy" id="41990"/>
    <lineage>
        <taxon>Eukaryota</taxon>
        <taxon>Fungi</taxon>
        <taxon>Dikarya</taxon>
        <taxon>Ascomycota</taxon>
        <taxon>Pezizomycotina</taxon>
        <taxon>Sordariomycetes</taxon>
        <taxon>Sordariomycetidae</taxon>
        <taxon>Calosphaeriales</taxon>
        <taxon>Pleurostomataceae</taxon>
        <taxon>Pleurostoma</taxon>
    </lineage>
</organism>
<reference evidence="7" key="1">
    <citation type="submission" date="2022-07" db="EMBL/GenBank/DDBJ databases">
        <title>Fungi with potential for degradation of polypropylene.</title>
        <authorList>
            <person name="Gostincar C."/>
        </authorList>
    </citation>
    <scope>NUCLEOTIDE SEQUENCE</scope>
    <source>
        <strain evidence="7">EXF-13308</strain>
    </source>
</reference>
<keyword evidence="8" id="KW-1185">Reference proteome</keyword>
<keyword evidence="3 6" id="KW-1133">Transmembrane helix</keyword>
<feature type="transmembrane region" description="Helical" evidence="6">
    <location>
        <begin position="58"/>
        <end position="81"/>
    </location>
</feature>
<evidence type="ECO:0000256" key="2">
    <source>
        <dbReference type="ARBA" id="ARBA00022692"/>
    </source>
</evidence>
<dbReference type="EMBL" id="JANBVO010000036">
    <property type="protein sequence ID" value="KAJ9137137.1"/>
    <property type="molecule type" value="Genomic_DNA"/>
</dbReference>
<feature type="transmembrane region" description="Helical" evidence="6">
    <location>
        <begin position="448"/>
        <end position="467"/>
    </location>
</feature>
<dbReference type="AlphaFoldDB" id="A0AA38RQL3"/>
<evidence type="ECO:0000256" key="1">
    <source>
        <dbReference type="ARBA" id="ARBA00004141"/>
    </source>
</evidence>
<dbReference type="GO" id="GO:0016020">
    <property type="term" value="C:membrane"/>
    <property type="evidence" value="ECO:0007669"/>
    <property type="project" value="UniProtKB-SubCell"/>
</dbReference>
<dbReference type="PANTHER" id="PTHR30249:SF0">
    <property type="entry name" value="PLASTIDAL GLYCOLATE_GLYCERATE TRANSLOCATOR 1, CHLOROPLASTIC"/>
    <property type="match status" value="1"/>
</dbReference>
<evidence type="ECO:0000256" key="6">
    <source>
        <dbReference type="SAM" id="Phobius"/>
    </source>
</evidence>
<gene>
    <name evidence="7" type="ORF">NKR23_g9352</name>
</gene>
<feature type="region of interest" description="Disordered" evidence="5">
    <location>
        <begin position="362"/>
        <end position="414"/>
    </location>
</feature>
<name>A0AA38RQL3_9PEZI</name>
<evidence type="ECO:0000256" key="4">
    <source>
        <dbReference type="ARBA" id="ARBA00023136"/>
    </source>
</evidence>
<dbReference type="PANTHER" id="PTHR30249">
    <property type="entry name" value="PUTATIVE SEROTONIN TRANSPORTER"/>
    <property type="match status" value="1"/>
</dbReference>
<feature type="transmembrane region" description="Helical" evidence="6">
    <location>
        <begin position="279"/>
        <end position="303"/>
    </location>
</feature>
<evidence type="ECO:0000256" key="5">
    <source>
        <dbReference type="SAM" id="MobiDB-lite"/>
    </source>
</evidence>
<dbReference type="Pfam" id="PF04172">
    <property type="entry name" value="LrgB"/>
    <property type="match status" value="2"/>
</dbReference>
<feature type="compositionally biased region" description="Acidic residues" evidence="5">
    <location>
        <begin position="369"/>
        <end position="378"/>
    </location>
</feature>
<feature type="transmembrane region" description="Helical" evidence="6">
    <location>
        <begin position="116"/>
        <end position="133"/>
    </location>
</feature>
<dbReference type="InterPro" id="IPR007300">
    <property type="entry name" value="CidB/LrgB"/>
</dbReference>
<dbReference type="Proteomes" id="UP001174694">
    <property type="component" value="Unassembled WGS sequence"/>
</dbReference>
<feature type="transmembrane region" description="Helical" evidence="6">
    <location>
        <begin position="479"/>
        <end position="502"/>
    </location>
</feature>
<comment type="caution">
    <text evidence="7">The sequence shown here is derived from an EMBL/GenBank/DDBJ whole genome shotgun (WGS) entry which is preliminary data.</text>
</comment>
<feature type="compositionally biased region" description="Basic and acidic residues" evidence="5">
    <location>
        <begin position="382"/>
        <end position="394"/>
    </location>
</feature>
<proteinExistence type="predicted"/>